<dbReference type="SUPFAM" id="SSF56436">
    <property type="entry name" value="C-type lectin-like"/>
    <property type="match status" value="1"/>
</dbReference>
<dbReference type="EMBL" id="UINC01001131">
    <property type="protein sequence ID" value="SUZ71735.1"/>
    <property type="molecule type" value="Genomic_DNA"/>
</dbReference>
<dbReference type="InterPro" id="IPR016187">
    <property type="entry name" value="CTDL_fold"/>
</dbReference>
<feature type="domain" description="Sulfatase-modifying factor enzyme-like" evidence="1">
    <location>
        <begin position="231"/>
        <end position="463"/>
    </location>
</feature>
<reference evidence="2" key="1">
    <citation type="submission" date="2018-05" db="EMBL/GenBank/DDBJ databases">
        <authorList>
            <person name="Lanie J.A."/>
            <person name="Ng W.-L."/>
            <person name="Kazmierczak K.M."/>
            <person name="Andrzejewski T.M."/>
            <person name="Davidsen T.M."/>
            <person name="Wayne K.J."/>
            <person name="Tettelin H."/>
            <person name="Glass J.I."/>
            <person name="Rusch D."/>
            <person name="Podicherti R."/>
            <person name="Tsui H.-C.T."/>
            <person name="Winkler M.E."/>
        </authorList>
    </citation>
    <scope>NUCLEOTIDE SEQUENCE</scope>
</reference>
<evidence type="ECO:0000259" key="1">
    <source>
        <dbReference type="Pfam" id="PF03781"/>
    </source>
</evidence>
<dbReference type="Gene3D" id="3.90.1580.10">
    <property type="entry name" value="paralog of FGE (formylglycine-generating enzyme)"/>
    <property type="match status" value="1"/>
</dbReference>
<dbReference type="Pfam" id="PF03781">
    <property type="entry name" value="FGE-sulfatase"/>
    <property type="match status" value="1"/>
</dbReference>
<dbReference type="GO" id="GO:0120147">
    <property type="term" value="F:formylglycine-generating oxidase activity"/>
    <property type="evidence" value="ECO:0007669"/>
    <property type="project" value="TreeGrafter"/>
</dbReference>
<evidence type="ECO:0000313" key="2">
    <source>
        <dbReference type="EMBL" id="SUZ71735.1"/>
    </source>
</evidence>
<dbReference type="AlphaFoldDB" id="A0A381PXG9"/>
<gene>
    <name evidence="2" type="ORF">METZ01_LOCUS24589</name>
</gene>
<dbReference type="InterPro" id="IPR042095">
    <property type="entry name" value="SUMF_sf"/>
</dbReference>
<dbReference type="InterPro" id="IPR005532">
    <property type="entry name" value="SUMF_dom"/>
</dbReference>
<name>A0A381PXG9_9ZZZZ</name>
<dbReference type="PANTHER" id="PTHR23150">
    <property type="entry name" value="SULFATASE MODIFYING FACTOR 1, 2"/>
    <property type="match status" value="1"/>
</dbReference>
<dbReference type="InterPro" id="IPR051043">
    <property type="entry name" value="Sulfatase_Mod_Factor_Kinase"/>
</dbReference>
<organism evidence="2">
    <name type="scientific">marine metagenome</name>
    <dbReference type="NCBI Taxonomy" id="408172"/>
    <lineage>
        <taxon>unclassified sequences</taxon>
        <taxon>metagenomes</taxon>
        <taxon>ecological metagenomes</taxon>
    </lineage>
</organism>
<accession>A0A381PXG9</accession>
<proteinExistence type="predicted"/>
<protein>
    <recommendedName>
        <fullName evidence="1">Sulfatase-modifying factor enzyme-like domain-containing protein</fullName>
    </recommendedName>
</protein>
<sequence>MRKLPLKRRYYRNIFLLSGFLFSVHFVWAAALDFQKLALDFQQSAISDFVGFTTKGERYPLIHTISELRFRVFSEKLGVNRKVETKVCSLHRTYGVAVPNAQKKFCEDYDTLVELAKTSIAQTSFFEKIYLAAEPALLNEIERQRARDAVRVWIRQKLNCLNEEYRCGRDERKMIKRVTNFETKILKTYLRILTNLDKKLFPEEQTATFIQTKDLETLCGFVDSVTQNTPKPGMLLIDPGKFKMGSLKGLPAEHPVREVQLDEFWIDKCEVTNYQYLRVAAQHPFLRKSTFPRKFHDGNYLRNWSDDLVPEIGSELKPVVQVSWYAARHYCNYVGKRLASEAEWEMAARAGIESEYSVEGGVEFLRDYGWYRENSGGIIHATGQKISNPNGLFDIHGNVWEWVYDWFGIYPNPNSTNPQGPEIGKYRILRGGSWSDPAEYLRSAMRRDALPTSTYNNVGFRCAAKK</sequence>
<dbReference type="PANTHER" id="PTHR23150:SF19">
    <property type="entry name" value="FORMYLGLYCINE-GENERATING ENZYME"/>
    <property type="match status" value="1"/>
</dbReference>